<evidence type="ECO:0000256" key="4">
    <source>
        <dbReference type="ARBA" id="ARBA00022528"/>
    </source>
</evidence>
<dbReference type="OrthoDB" id="5985928at2759"/>
<accession>M2R4C1</accession>
<dbReference type="Gene3D" id="3.40.50.300">
    <property type="entry name" value="P-loop containing nucleotide triphosphate hydrolases"/>
    <property type="match status" value="2"/>
</dbReference>
<keyword evidence="5" id="KW-0934">Plastid</keyword>
<evidence type="ECO:0000256" key="17">
    <source>
        <dbReference type="SAM" id="MobiDB-lite"/>
    </source>
</evidence>
<proteinExistence type="predicted"/>
<dbReference type="VEuPathDB" id="AmoebaDB:EHI5A_234200"/>
<comment type="cofactor">
    <cofactor evidence="1">
        <name>Mg(2+)</name>
        <dbReference type="ChEBI" id="CHEBI:18420"/>
    </cofactor>
</comment>
<keyword evidence="6" id="KW-0812">Transmembrane</keyword>
<feature type="compositionally biased region" description="Basic and acidic residues" evidence="17">
    <location>
        <begin position="221"/>
        <end position="247"/>
    </location>
</feature>
<evidence type="ECO:0000256" key="10">
    <source>
        <dbReference type="ARBA" id="ARBA00022805"/>
    </source>
</evidence>
<keyword evidence="3" id="KW-0813">Transport</keyword>
<sequence length="508" mass="58406">MSVPTNIEGKKTKLLLIGGTGDGKSSLGNFILKKNAFDVNDNPNPVVKPTMGFYGEGDRSDIFVIDTPGLLDSSEMDESQLNQMINYINEQKGVDGIILVLNYNSVVFLDNLESLIKKLYNEFPVFDFWKHVCIVWTKCFYYTSEKKLEKQMEIKNKQYQEQLKRLDKETTGKEDITFPMFFVDSQPDEGGDNSRTDKEIEKFLAWARSLSPIKPIEKVMKENTEPKPVVEEEKRDTEGKEETKSDGKSSLGNFILKSNKFEASDDAKSFTQETRGCYGEGDRSDIFVIDTPGFDDSNGGINKDRQHMSEMVNYIKEQEGLQAIVIVLNITNTKLSDSIQTMIKMICKIFPISDFWEHVCIVWTKCSCDTPEKKLVRQIESKKEKFLPAFIKLAKETTGDKIVKIPMFFVDSCPDEDDDNSRSEEEIEMLLTWACSLPSLNVERIVKNEKVIIEEKEYTKVVEVKNGFVKLKTEYMRREKRIGYDGSVTYSEWELIKIKYKIKPIPKH</sequence>
<keyword evidence="15" id="KW-0472">Membrane</keyword>
<dbReference type="InterPro" id="IPR045058">
    <property type="entry name" value="GIMA/IAN/Toc"/>
</dbReference>
<evidence type="ECO:0000256" key="12">
    <source>
        <dbReference type="ARBA" id="ARBA00022927"/>
    </source>
</evidence>
<dbReference type="EMBL" id="KB445156">
    <property type="protein sequence ID" value="EMD44033.1"/>
    <property type="molecule type" value="Genomic_DNA"/>
</dbReference>
<dbReference type="InterPro" id="IPR027417">
    <property type="entry name" value="P-loop_NTPase"/>
</dbReference>
<dbReference type="FunFam" id="3.40.50.300:FF:001252">
    <property type="entry name" value="AIG1 family protein"/>
    <property type="match status" value="2"/>
</dbReference>
<dbReference type="GO" id="GO:0016787">
    <property type="term" value="F:hydrolase activity"/>
    <property type="evidence" value="ECO:0007669"/>
    <property type="project" value="UniProtKB-KW"/>
</dbReference>
<keyword evidence="13" id="KW-1133">Transmembrane helix</keyword>
<name>M2R4C1_ENTHI</name>
<evidence type="ECO:0000256" key="8">
    <source>
        <dbReference type="ARBA" id="ARBA00022741"/>
    </source>
</evidence>
<evidence type="ECO:0000256" key="9">
    <source>
        <dbReference type="ARBA" id="ARBA00022801"/>
    </source>
</evidence>
<evidence type="ECO:0000256" key="15">
    <source>
        <dbReference type="ARBA" id="ARBA00023136"/>
    </source>
</evidence>
<keyword evidence="12" id="KW-0653">Protein transport</keyword>
<dbReference type="GO" id="GO:0005525">
    <property type="term" value="F:GTP binding"/>
    <property type="evidence" value="ECO:0007669"/>
    <property type="project" value="UniProtKB-KW"/>
</dbReference>
<dbReference type="Pfam" id="PF04548">
    <property type="entry name" value="AIG1"/>
    <property type="match status" value="2"/>
</dbReference>
<gene>
    <name evidence="19" type="ORF">EHI5A_234200</name>
</gene>
<keyword evidence="10" id="KW-1002">Plastid outer membrane</keyword>
<evidence type="ECO:0000256" key="5">
    <source>
        <dbReference type="ARBA" id="ARBA00022640"/>
    </source>
</evidence>
<dbReference type="AlphaFoldDB" id="M2R4C1"/>
<evidence type="ECO:0000256" key="13">
    <source>
        <dbReference type="ARBA" id="ARBA00022989"/>
    </source>
</evidence>
<evidence type="ECO:0000256" key="7">
    <source>
        <dbReference type="ARBA" id="ARBA00022723"/>
    </source>
</evidence>
<evidence type="ECO:0000313" key="19">
    <source>
        <dbReference type="EMBL" id="EMD44033.1"/>
    </source>
</evidence>
<evidence type="ECO:0000256" key="3">
    <source>
        <dbReference type="ARBA" id="ARBA00022448"/>
    </source>
</evidence>
<dbReference type="GO" id="GO:0046872">
    <property type="term" value="F:metal ion binding"/>
    <property type="evidence" value="ECO:0007669"/>
    <property type="project" value="UniProtKB-KW"/>
</dbReference>
<organism evidence="19 20">
    <name type="scientific">Entamoeba histolytica KU27</name>
    <dbReference type="NCBI Taxonomy" id="885311"/>
    <lineage>
        <taxon>Eukaryota</taxon>
        <taxon>Amoebozoa</taxon>
        <taxon>Evosea</taxon>
        <taxon>Archamoebae</taxon>
        <taxon>Mastigamoebida</taxon>
        <taxon>Entamoebidae</taxon>
        <taxon>Entamoeba</taxon>
    </lineage>
</organism>
<keyword evidence="14" id="KW-0342">GTP-binding</keyword>
<keyword evidence="9" id="KW-0378">Hydrolase</keyword>
<evidence type="ECO:0000256" key="11">
    <source>
        <dbReference type="ARBA" id="ARBA00022842"/>
    </source>
</evidence>
<keyword evidence="7" id="KW-0479">Metal-binding</keyword>
<comment type="subcellular location">
    <subcellularLocation>
        <location evidence="2">Membrane</location>
        <topology evidence="2">Single-pass membrane protein</topology>
    </subcellularLocation>
    <subcellularLocation>
        <location evidence="16">Plastid</location>
        <location evidence="16">Chloroplast outer membrane</location>
    </subcellularLocation>
</comment>
<dbReference type="Proteomes" id="UP000011755">
    <property type="component" value="Unassembled WGS sequence"/>
</dbReference>
<evidence type="ECO:0000256" key="14">
    <source>
        <dbReference type="ARBA" id="ARBA00023134"/>
    </source>
</evidence>
<protein>
    <submittedName>
        <fullName evidence="19">AIG1 family protein</fullName>
    </submittedName>
</protein>
<feature type="region of interest" description="Disordered" evidence="17">
    <location>
        <begin position="221"/>
        <end position="251"/>
    </location>
</feature>
<evidence type="ECO:0000256" key="1">
    <source>
        <dbReference type="ARBA" id="ARBA00001946"/>
    </source>
</evidence>
<evidence type="ECO:0000259" key="18">
    <source>
        <dbReference type="PROSITE" id="PS51720"/>
    </source>
</evidence>
<dbReference type="PROSITE" id="PS51720">
    <property type="entry name" value="G_AIG1"/>
    <property type="match status" value="1"/>
</dbReference>
<dbReference type="InterPro" id="IPR006703">
    <property type="entry name" value="G_AIG1"/>
</dbReference>
<evidence type="ECO:0000256" key="6">
    <source>
        <dbReference type="ARBA" id="ARBA00022692"/>
    </source>
</evidence>
<evidence type="ECO:0000313" key="20">
    <source>
        <dbReference type="Proteomes" id="UP000011755"/>
    </source>
</evidence>
<evidence type="ECO:0000256" key="2">
    <source>
        <dbReference type="ARBA" id="ARBA00004167"/>
    </source>
</evidence>
<evidence type="ECO:0000256" key="16">
    <source>
        <dbReference type="ARBA" id="ARBA00024013"/>
    </source>
</evidence>
<keyword evidence="8" id="KW-0547">Nucleotide-binding</keyword>
<dbReference type="PANTHER" id="PTHR10903:SF135">
    <property type="entry name" value="TRANSLOCASE OF CHLOROPLAST 120, CHLOROPLASTIC-RELATED"/>
    <property type="match status" value="1"/>
</dbReference>
<dbReference type="GO" id="GO:0015031">
    <property type="term" value="P:protein transport"/>
    <property type="evidence" value="ECO:0007669"/>
    <property type="project" value="UniProtKB-KW"/>
</dbReference>
<dbReference type="PANTHER" id="PTHR10903">
    <property type="entry name" value="GTPASE, IMAP FAMILY MEMBER-RELATED"/>
    <property type="match status" value="1"/>
</dbReference>
<dbReference type="GO" id="GO:0016020">
    <property type="term" value="C:membrane"/>
    <property type="evidence" value="ECO:0007669"/>
    <property type="project" value="UniProtKB-SubCell"/>
</dbReference>
<reference evidence="19 20" key="1">
    <citation type="submission" date="2013-02" db="EMBL/GenBank/DDBJ databases">
        <authorList>
            <person name="Hannick L."/>
            <person name="Zafar N."/>
            <person name="Lorenzi H."/>
            <person name="Ali I.A."/>
            <person name="Petri W.P."/>
            <person name="Caler E."/>
        </authorList>
    </citation>
    <scope>NUCLEOTIDE SEQUENCE [LARGE SCALE GENOMIC DNA]</scope>
    <source>
        <strain evidence="19 20">KU27</strain>
    </source>
</reference>
<feature type="domain" description="AIG1-type G" evidence="18">
    <location>
        <begin position="9"/>
        <end position="238"/>
    </location>
</feature>
<dbReference type="SUPFAM" id="SSF52540">
    <property type="entry name" value="P-loop containing nucleoside triphosphate hydrolases"/>
    <property type="match status" value="2"/>
</dbReference>
<keyword evidence="4" id="KW-0150">Chloroplast</keyword>
<keyword evidence="11" id="KW-0460">Magnesium</keyword>